<dbReference type="InterPro" id="IPR038883">
    <property type="entry name" value="AN11006-like"/>
</dbReference>
<dbReference type="OrthoDB" id="3931305at2759"/>
<sequence>MADHAPPGPIRHRMSLRARAQMTSPYARSSQDRPVRKMRARKERPKQLKSHYKKLSAEKKQTIRPFKFLELPAELRLEIYKHILLVPARPIEDQARLMTRHHHPNRYRLLGITKARLVIRAGQFAMDTAQRQVLQLQIMQCCQQLCNEGRDYFWTQNKIDQHHDLDYLSSGHDFNSAWPQQGLHLPSIRVLRVVINSTDYMNATLRFDCSSIASLPNLQVLQVAFISRVRARVGEWHADGGSMHWIDSLVLGAVVHRIVQHTPSTVVLKWGLWNDALEDQSMGLDTSISIHSSILEKIMKSYEHERGRKVPLIIEEEVSS</sequence>
<keyword evidence="3" id="KW-1185">Reference proteome</keyword>
<dbReference type="PANTHER" id="PTHR42085">
    <property type="entry name" value="F-BOX DOMAIN-CONTAINING PROTEIN"/>
    <property type="match status" value="1"/>
</dbReference>
<gene>
    <name evidence="2" type="ORF">FKW77_005983</name>
</gene>
<dbReference type="AlphaFoldDB" id="A0A517LQ89"/>
<evidence type="ECO:0000313" key="3">
    <source>
        <dbReference type="Proteomes" id="UP000316270"/>
    </source>
</evidence>
<reference evidence="2 3" key="1">
    <citation type="submission" date="2019-07" db="EMBL/GenBank/DDBJ databases">
        <title>Finished genome of Venturia effusa.</title>
        <authorList>
            <person name="Young C.A."/>
            <person name="Cox M.P."/>
            <person name="Ganley A.R.D."/>
            <person name="David W.J."/>
        </authorList>
    </citation>
    <scope>NUCLEOTIDE SEQUENCE [LARGE SCALE GENOMIC DNA]</scope>
    <source>
        <strain evidence="3">albino</strain>
    </source>
</reference>
<dbReference type="Proteomes" id="UP000316270">
    <property type="component" value="Chromosome 18"/>
</dbReference>
<organism evidence="2 3">
    <name type="scientific">Venturia effusa</name>
    <dbReference type="NCBI Taxonomy" id="50376"/>
    <lineage>
        <taxon>Eukaryota</taxon>
        <taxon>Fungi</taxon>
        <taxon>Dikarya</taxon>
        <taxon>Ascomycota</taxon>
        <taxon>Pezizomycotina</taxon>
        <taxon>Dothideomycetes</taxon>
        <taxon>Pleosporomycetidae</taxon>
        <taxon>Venturiales</taxon>
        <taxon>Venturiaceae</taxon>
        <taxon>Venturia</taxon>
    </lineage>
</organism>
<accession>A0A517LQ89</accession>
<protein>
    <submittedName>
        <fullName evidence="2">Uncharacterized protein</fullName>
    </submittedName>
</protein>
<proteinExistence type="predicted"/>
<evidence type="ECO:0000313" key="2">
    <source>
        <dbReference type="EMBL" id="QDS77818.1"/>
    </source>
</evidence>
<dbReference type="EMBL" id="CP042202">
    <property type="protein sequence ID" value="QDS77818.1"/>
    <property type="molecule type" value="Genomic_DNA"/>
</dbReference>
<dbReference type="PANTHER" id="PTHR42085:SF2">
    <property type="entry name" value="F-BOX DOMAIN-CONTAINING PROTEIN"/>
    <property type="match status" value="1"/>
</dbReference>
<feature type="region of interest" description="Disordered" evidence="1">
    <location>
        <begin position="1"/>
        <end position="49"/>
    </location>
</feature>
<feature type="compositionally biased region" description="Basic residues" evidence="1">
    <location>
        <begin position="36"/>
        <end position="49"/>
    </location>
</feature>
<evidence type="ECO:0000256" key="1">
    <source>
        <dbReference type="SAM" id="MobiDB-lite"/>
    </source>
</evidence>
<name>A0A517LQ89_9PEZI</name>